<protein>
    <submittedName>
        <fullName evidence="1">Uncharacterized protein</fullName>
    </submittedName>
</protein>
<accession>A0A841JXH2</accession>
<name>A0A841JXH2_9BACT</name>
<keyword evidence="2" id="KW-1185">Reference proteome</keyword>
<sequence>MADLSISVAVSCNVIAHVSSPLLVERLILEERVASGCNSGTQK</sequence>
<comment type="caution">
    <text evidence="1">The sequence shown here is derived from an EMBL/GenBank/DDBJ whole genome shotgun (WGS) entry which is preliminary data.</text>
</comment>
<evidence type="ECO:0000313" key="1">
    <source>
        <dbReference type="EMBL" id="MBB6144439.1"/>
    </source>
</evidence>
<gene>
    <name evidence="1" type="ORF">HNQ77_002391</name>
</gene>
<dbReference type="EMBL" id="JACHEK010000004">
    <property type="protein sequence ID" value="MBB6144439.1"/>
    <property type="molecule type" value="Genomic_DNA"/>
</dbReference>
<organism evidence="1 2">
    <name type="scientific">Silvibacterium bohemicum</name>
    <dbReference type="NCBI Taxonomy" id="1577686"/>
    <lineage>
        <taxon>Bacteria</taxon>
        <taxon>Pseudomonadati</taxon>
        <taxon>Acidobacteriota</taxon>
        <taxon>Terriglobia</taxon>
        <taxon>Terriglobales</taxon>
        <taxon>Acidobacteriaceae</taxon>
        <taxon>Silvibacterium</taxon>
    </lineage>
</organism>
<proteinExistence type="predicted"/>
<reference evidence="1 2" key="1">
    <citation type="submission" date="2020-08" db="EMBL/GenBank/DDBJ databases">
        <title>Genomic Encyclopedia of Type Strains, Phase IV (KMG-IV): sequencing the most valuable type-strain genomes for metagenomic binning, comparative biology and taxonomic classification.</title>
        <authorList>
            <person name="Goeker M."/>
        </authorList>
    </citation>
    <scope>NUCLEOTIDE SEQUENCE [LARGE SCALE GENOMIC DNA]</scope>
    <source>
        <strain evidence="1 2">DSM 103733</strain>
    </source>
</reference>
<dbReference type="AlphaFoldDB" id="A0A841JXH2"/>
<evidence type="ECO:0000313" key="2">
    <source>
        <dbReference type="Proteomes" id="UP000538666"/>
    </source>
</evidence>
<dbReference type="Proteomes" id="UP000538666">
    <property type="component" value="Unassembled WGS sequence"/>
</dbReference>